<dbReference type="Pfam" id="PF00440">
    <property type="entry name" value="TetR_N"/>
    <property type="match status" value="1"/>
</dbReference>
<keyword evidence="1" id="KW-0805">Transcription regulation</keyword>
<dbReference type="EMBL" id="CP015220">
    <property type="protein sequence ID" value="AMY22952.1"/>
    <property type="molecule type" value="Genomic_DNA"/>
</dbReference>
<evidence type="ECO:0000256" key="3">
    <source>
        <dbReference type="ARBA" id="ARBA00023163"/>
    </source>
</evidence>
<dbReference type="AlphaFoldDB" id="A0A143QKE6"/>
<keyword evidence="7" id="KW-1185">Reference proteome</keyword>
<feature type="domain" description="HTH tetR-type" evidence="5">
    <location>
        <begin position="12"/>
        <end position="72"/>
    </location>
</feature>
<dbReference type="Gene3D" id="1.10.357.10">
    <property type="entry name" value="Tetracycline Repressor, domain 2"/>
    <property type="match status" value="1"/>
</dbReference>
<dbReference type="InterPro" id="IPR009057">
    <property type="entry name" value="Homeodomain-like_sf"/>
</dbReference>
<dbReference type="PANTHER" id="PTHR30055">
    <property type="entry name" value="HTH-TYPE TRANSCRIPTIONAL REGULATOR RUTR"/>
    <property type="match status" value="1"/>
</dbReference>
<protein>
    <recommendedName>
        <fullName evidence="5">HTH tetR-type domain-containing protein</fullName>
    </recommendedName>
</protein>
<evidence type="ECO:0000256" key="1">
    <source>
        <dbReference type="ARBA" id="ARBA00023015"/>
    </source>
</evidence>
<name>A0A143QKE6_RHOFA</name>
<proteinExistence type="predicted"/>
<keyword evidence="2 4" id="KW-0238">DNA-binding</keyword>
<dbReference type="KEGG" id="rhs:A3Q41_01648"/>
<dbReference type="SUPFAM" id="SSF46689">
    <property type="entry name" value="Homeodomain-like"/>
    <property type="match status" value="1"/>
</dbReference>
<dbReference type="GO" id="GO:0000976">
    <property type="term" value="F:transcription cis-regulatory region binding"/>
    <property type="evidence" value="ECO:0007669"/>
    <property type="project" value="TreeGrafter"/>
</dbReference>
<evidence type="ECO:0000313" key="6">
    <source>
        <dbReference type="EMBL" id="AMY22952.1"/>
    </source>
</evidence>
<feature type="DNA-binding region" description="H-T-H motif" evidence="4">
    <location>
        <begin position="35"/>
        <end position="54"/>
    </location>
</feature>
<dbReference type="PROSITE" id="PS50977">
    <property type="entry name" value="HTH_TETR_2"/>
    <property type="match status" value="1"/>
</dbReference>
<dbReference type="Proteomes" id="UP000076038">
    <property type="component" value="Chromosome"/>
</dbReference>
<gene>
    <name evidence="6" type="ORF">A3Q41_01648</name>
</gene>
<accession>A0A143QKE6</accession>
<dbReference type="InterPro" id="IPR050109">
    <property type="entry name" value="HTH-type_TetR-like_transc_reg"/>
</dbReference>
<sequence>MVLDTPTDKRKRRTHTAVLDGARSLFLRHGYRATTIEMLATAADVAVSSIYANFPAGKVDIYAALAWRTAQSHAEQMTAPTDAVDSAHVVAEFLDRYIAFHRDDPLALRLLALTDVDKSESASVGEAKEKIDTALGELIDSVTRAVEDAGADVLPRALVLNAWAAMNGAVSLHQRRIVDRSMLDAMLAITRADMLRHLKGTPDETR</sequence>
<evidence type="ECO:0000313" key="7">
    <source>
        <dbReference type="Proteomes" id="UP000076038"/>
    </source>
</evidence>
<evidence type="ECO:0000259" key="5">
    <source>
        <dbReference type="PROSITE" id="PS50977"/>
    </source>
</evidence>
<dbReference type="OrthoDB" id="9802498at2"/>
<dbReference type="PANTHER" id="PTHR30055:SF234">
    <property type="entry name" value="HTH-TYPE TRANSCRIPTIONAL REGULATOR BETI"/>
    <property type="match status" value="1"/>
</dbReference>
<reference evidence="6 7" key="1">
    <citation type="journal article" date="2016" name="Genome Announc.">
        <title>Complete Genome and Plasmid Sequences for Rhodococcus fascians D188 and Draft Sequences for Rhodococcus Isolates PBTS 1 and PBTS 2.</title>
        <authorList>
            <person name="Stamler R.A."/>
            <person name="Vereecke D."/>
            <person name="Zhang Y."/>
            <person name="Schilkey F."/>
            <person name="Devitt N."/>
            <person name="Randall J.J."/>
        </authorList>
    </citation>
    <scope>NUCLEOTIDE SEQUENCE [LARGE SCALE GENOMIC DNA]</scope>
    <source>
        <strain evidence="6 7">PBTS2</strain>
    </source>
</reference>
<reference evidence="7" key="2">
    <citation type="submission" date="2016-04" db="EMBL/GenBank/DDBJ databases">
        <title>Complete Genome and Plasmid Sequences for Rhodococcus fascians D188 and Draft Sequences for Rhodococcus spp. Isolates PBTS 1 and PBTS 2.</title>
        <authorList>
            <person name="Stamer R."/>
            <person name="Vereecke D."/>
            <person name="Zhang Y."/>
            <person name="Schilkey F."/>
            <person name="Devitt N."/>
            <person name="Randall J."/>
        </authorList>
    </citation>
    <scope>NUCLEOTIDE SEQUENCE [LARGE SCALE GENOMIC DNA]</scope>
    <source>
        <strain evidence="7">PBTS2</strain>
    </source>
</reference>
<dbReference type="InterPro" id="IPR001647">
    <property type="entry name" value="HTH_TetR"/>
</dbReference>
<dbReference type="GO" id="GO:0003700">
    <property type="term" value="F:DNA-binding transcription factor activity"/>
    <property type="evidence" value="ECO:0007669"/>
    <property type="project" value="TreeGrafter"/>
</dbReference>
<dbReference type="PATRIC" id="fig|1653479.3.peg.1669"/>
<keyword evidence="3" id="KW-0804">Transcription</keyword>
<dbReference type="RefSeq" id="WP_048318918.1">
    <property type="nucleotide sequence ID" value="NZ_CP015220.1"/>
</dbReference>
<evidence type="ECO:0000256" key="2">
    <source>
        <dbReference type="ARBA" id="ARBA00023125"/>
    </source>
</evidence>
<dbReference type="GeneID" id="93551692"/>
<evidence type="ECO:0000256" key="4">
    <source>
        <dbReference type="PROSITE-ProRule" id="PRU00335"/>
    </source>
</evidence>
<organism evidence="6 7">
    <name type="scientific">Rhodococcoides fascians</name>
    <name type="common">Rhodococcus fascians</name>
    <dbReference type="NCBI Taxonomy" id="1828"/>
    <lineage>
        <taxon>Bacteria</taxon>
        <taxon>Bacillati</taxon>
        <taxon>Actinomycetota</taxon>
        <taxon>Actinomycetes</taxon>
        <taxon>Mycobacteriales</taxon>
        <taxon>Nocardiaceae</taxon>
        <taxon>Rhodococcoides</taxon>
    </lineage>
</organism>